<dbReference type="AlphaFoldDB" id="W1WHL3"/>
<evidence type="ECO:0000256" key="2">
    <source>
        <dbReference type="SAM" id="Phobius"/>
    </source>
</evidence>
<gene>
    <name evidence="3" type="ORF">Q604_UNBC18735G0004</name>
</gene>
<keyword evidence="2" id="KW-0472">Membrane</keyword>
<evidence type="ECO:0000256" key="1">
    <source>
        <dbReference type="SAM" id="Coils"/>
    </source>
</evidence>
<accession>W1WHL3</accession>
<keyword evidence="1" id="KW-0175">Coiled coil</keyword>
<feature type="transmembrane region" description="Helical" evidence="2">
    <location>
        <begin position="44"/>
        <end position="67"/>
    </location>
</feature>
<evidence type="ECO:0000313" key="3">
    <source>
        <dbReference type="EMBL" id="ETJ17702.1"/>
    </source>
</evidence>
<protein>
    <submittedName>
        <fullName evidence="3">Uncharacterized protein</fullName>
    </submittedName>
</protein>
<keyword evidence="2" id="KW-0812">Transmembrane</keyword>
<keyword evidence="2" id="KW-1133">Transmembrane helix</keyword>
<proteinExistence type="predicted"/>
<comment type="caution">
    <text evidence="3">The sequence shown here is derived from an EMBL/GenBank/DDBJ whole genome shotgun (WGS) entry which is preliminary data.</text>
</comment>
<sequence>MGILNSIGSAISGAISVVGSLVSSLSSSIGGAIAKLAPSIIKPFLGLEIGNILIVIQVIATVIGRIADMLGVKEKEDSTEEIGMKAEEAEKKDIKPENFDSYQEYINYIRQEIEIDKKKLNNLSDEEKVKYGTVGTAILVKGIEEKEKFEIPAEFVVEIGKQDMSMEETRQYIKEFKEQNLELKDFTNYLKGTIDNVKTIREVGHAIESAIKELNPDMSDRDLEGKILHMENNSRE</sequence>
<name>W1WHL3_9ZZZZ</name>
<reference evidence="3" key="1">
    <citation type="submission" date="2013-12" db="EMBL/GenBank/DDBJ databases">
        <title>A Varibaculum cambriense genome reconstructed from a premature infant gut community with otherwise low bacterial novelty that shifts toward anaerobic metabolism during the third week of life.</title>
        <authorList>
            <person name="Brown C.T."/>
            <person name="Sharon I."/>
            <person name="Thomas B.C."/>
            <person name="Castelle C.J."/>
            <person name="Morowitz M.J."/>
            <person name="Banfield J.F."/>
        </authorList>
    </citation>
    <scope>NUCLEOTIDE SEQUENCE</scope>
</reference>
<organism evidence="3">
    <name type="scientific">human gut metagenome</name>
    <dbReference type="NCBI Taxonomy" id="408170"/>
    <lineage>
        <taxon>unclassified sequences</taxon>
        <taxon>metagenomes</taxon>
        <taxon>organismal metagenomes</taxon>
    </lineage>
</organism>
<dbReference type="EMBL" id="AZMM01018735">
    <property type="protein sequence ID" value="ETJ17702.1"/>
    <property type="molecule type" value="Genomic_DNA"/>
</dbReference>
<feature type="coiled-coil region" evidence="1">
    <location>
        <begin position="72"/>
        <end position="126"/>
    </location>
</feature>